<dbReference type="InterPro" id="IPR042490">
    <property type="entry name" value="Thio_Ohase/BAAT_N"/>
</dbReference>
<feature type="active site" description="Charge relay system" evidence="2">
    <location>
        <position position="276"/>
    </location>
</feature>
<evidence type="ECO:0000259" key="3">
    <source>
        <dbReference type="Pfam" id="PF04775"/>
    </source>
</evidence>
<dbReference type="RefSeq" id="XP_028663319.1">
    <property type="nucleotide sequence ID" value="XM_028807486.2"/>
</dbReference>
<dbReference type="GO" id="GO:0047617">
    <property type="term" value="F:fatty acyl-CoA hydrolase activity"/>
    <property type="evidence" value="ECO:0007669"/>
    <property type="project" value="TreeGrafter"/>
</dbReference>
<dbReference type="GeneTree" id="ENSGT01010000222336"/>
<dbReference type="OrthoDB" id="6347013at2759"/>
<evidence type="ECO:0000313" key="6">
    <source>
        <dbReference type="Proteomes" id="UP000694620"/>
    </source>
</evidence>
<accession>A0A8C4RKK6</accession>
<dbReference type="SUPFAM" id="SSF53474">
    <property type="entry name" value="alpha/beta-Hydrolases"/>
    <property type="match status" value="1"/>
</dbReference>
<feature type="domain" description="BAAT/Acyl-CoA thioester hydrolase C-terminal" evidence="4">
    <location>
        <begin position="249"/>
        <end position="454"/>
    </location>
</feature>
<feature type="active site" description="Charge relay system" evidence="2">
    <location>
        <position position="367"/>
    </location>
</feature>
<dbReference type="InterPro" id="IPR014940">
    <property type="entry name" value="BAAT_C"/>
</dbReference>
<dbReference type="InterPro" id="IPR029058">
    <property type="entry name" value="AB_hydrolase_fold"/>
</dbReference>
<dbReference type="Pfam" id="PF04775">
    <property type="entry name" value="Bile_Hydr_Trans"/>
    <property type="match status" value="1"/>
</dbReference>
<reference evidence="5" key="2">
    <citation type="submission" date="2025-08" db="UniProtKB">
        <authorList>
            <consortium name="Ensembl"/>
        </authorList>
    </citation>
    <scope>IDENTIFICATION</scope>
</reference>
<name>A0A8C4RKK6_ERPCA</name>
<reference evidence="5" key="3">
    <citation type="submission" date="2025-09" db="UniProtKB">
        <authorList>
            <consortium name="Ensembl"/>
        </authorList>
    </citation>
    <scope>IDENTIFICATION</scope>
</reference>
<protein>
    <submittedName>
        <fullName evidence="5">Acyl-coenzyme A thioesterase 4-like</fullName>
    </submittedName>
</protein>
<dbReference type="AlphaFoldDB" id="A0A8C4RKK6"/>
<evidence type="ECO:0000313" key="5">
    <source>
        <dbReference type="Ensembl" id="ENSECRP00000003144.1"/>
    </source>
</evidence>
<dbReference type="RefSeq" id="XP_051788232.1">
    <property type="nucleotide sequence ID" value="XM_051932272.1"/>
</dbReference>
<dbReference type="InterPro" id="IPR016662">
    <property type="entry name" value="Acyl-CoA_thioEstase_long-chain"/>
</dbReference>
<dbReference type="PIRSF" id="PIRSF016521">
    <property type="entry name" value="Acyl-CoA_hydro"/>
    <property type="match status" value="1"/>
</dbReference>
<dbReference type="PANTHER" id="PTHR10824:SF36">
    <property type="entry name" value="ACYL-COA THIOESTERASE 17-RELATED"/>
    <property type="match status" value="1"/>
</dbReference>
<dbReference type="PANTHER" id="PTHR10824">
    <property type="entry name" value="ACYL-COENZYME A THIOESTERASE-RELATED"/>
    <property type="match status" value="1"/>
</dbReference>
<feature type="active site" description="Charge relay system" evidence="2">
    <location>
        <position position="402"/>
    </location>
</feature>
<gene>
    <name evidence="5" type="primary">LOC114656075</name>
</gene>
<dbReference type="RefSeq" id="XP_051788234.1">
    <property type="nucleotide sequence ID" value="XM_051932274.1"/>
</dbReference>
<feature type="domain" description="Acyl-CoA thioester hydrolase/bile acid-CoA amino acid N-acetyltransferase" evidence="3">
    <location>
        <begin position="56"/>
        <end position="187"/>
    </location>
</feature>
<dbReference type="GO" id="GO:0006637">
    <property type="term" value="P:acyl-CoA metabolic process"/>
    <property type="evidence" value="ECO:0007669"/>
    <property type="project" value="InterPro"/>
</dbReference>
<dbReference type="Proteomes" id="UP000694620">
    <property type="component" value="Chromosome 1"/>
</dbReference>
<proteinExistence type="inferred from homology"/>
<dbReference type="FunFam" id="3.40.50.1820:FF:000024">
    <property type="entry name" value="acyl-coenzyme A thioesterase 4"/>
    <property type="match status" value="1"/>
</dbReference>
<dbReference type="Gene3D" id="3.40.50.1820">
    <property type="entry name" value="alpha/beta hydrolase"/>
    <property type="match status" value="1"/>
</dbReference>
<evidence type="ECO:0000259" key="4">
    <source>
        <dbReference type="Pfam" id="PF08840"/>
    </source>
</evidence>
<sequence length="454" mass="49902">MAGRMAYNAAYWLKTVKTGTLLAQNMALHERTMADMLSQRRHTPRVWARPTRALMDEPFQLEVACLPPHCPVTLRSTLCNEGNDLWEAFSHYVSDERGRVNVSKDESLGGSYVGCEPMGLLWSLRLAVGGRQPVRLRKKNIQTPFVVDISLFDGHITDNFNTQTALAVTTMERWYMAPGVRCIEVRENGVVGTLFIPPGPGPFPALLDVWGLGGLMEHRAALLASRGYACLALAYINHPELQLGSGMGISYFQESWNLLQSVPQVSADRLGLLGSCFGAAIFILMASELPDISPRCLVAINSPSGLLNPGEGNYLEKLQRLLPETKLDANGHFMIKDAILAFGIDLERSLQAGGIQCPVLLIVGEDDQCVPSLESAQKLEAQMRAVGKGHLVTKLSYPEAGHLIEPPYHPVMRSSSFILPGQTVTLLWGGVGKPHAAAQEDSWRRILEFLDKHL</sequence>
<keyword evidence="6" id="KW-1185">Reference proteome</keyword>
<dbReference type="Ensembl" id="ENSECRT00000003197.1">
    <property type="protein sequence ID" value="ENSECRP00000003144.1"/>
    <property type="gene ID" value="ENSECRG00000002036.1"/>
</dbReference>
<reference evidence="5" key="1">
    <citation type="submission" date="2021-06" db="EMBL/GenBank/DDBJ databases">
        <authorList>
            <consortium name="Wellcome Sanger Institute Data Sharing"/>
        </authorList>
    </citation>
    <scope>NUCLEOTIDE SEQUENCE [LARGE SCALE GENOMIC DNA]</scope>
</reference>
<dbReference type="GO" id="GO:0006631">
    <property type="term" value="P:fatty acid metabolic process"/>
    <property type="evidence" value="ECO:0007669"/>
    <property type="project" value="TreeGrafter"/>
</dbReference>
<organism evidence="5 6">
    <name type="scientific">Erpetoichthys calabaricus</name>
    <name type="common">Rope fish</name>
    <name type="synonym">Calamoichthys calabaricus</name>
    <dbReference type="NCBI Taxonomy" id="27687"/>
    <lineage>
        <taxon>Eukaryota</taxon>
        <taxon>Metazoa</taxon>
        <taxon>Chordata</taxon>
        <taxon>Craniata</taxon>
        <taxon>Vertebrata</taxon>
        <taxon>Euteleostomi</taxon>
        <taxon>Actinopterygii</taxon>
        <taxon>Polypteriformes</taxon>
        <taxon>Polypteridae</taxon>
        <taxon>Erpetoichthys</taxon>
    </lineage>
</organism>
<dbReference type="InterPro" id="IPR006862">
    <property type="entry name" value="Thio_Ohase/aa_AcTrfase"/>
</dbReference>
<dbReference type="Gene3D" id="2.60.40.2240">
    <property type="entry name" value="Acyl-CoA thioester hydrolase/BAAT N-terminal domain"/>
    <property type="match status" value="1"/>
</dbReference>
<dbReference type="GeneID" id="114656075"/>
<comment type="similarity">
    <text evidence="1">Belongs to the C/M/P thioester hydrolase family.</text>
</comment>
<evidence type="ECO:0000256" key="2">
    <source>
        <dbReference type="PIRSR" id="PIRSR016521-1"/>
    </source>
</evidence>
<evidence type="ECO:0000256" key="1">
    <source>
        <dbReference type="ARBA" id="ARBA00006538"/>
    </source>
</evidence>
<dbReference type="Pfam" id="PF08840">
    <property type="entry name" value="BAAT_C"/>
    <property type="match status" value="1"/>
</dbReference>